<proteinExistence type="predicted"/>
<dbReference type="OrthoDB" id="3050604at2759"/>
<evidence type="ECO:0000313" key="2">
    <source>
        <dbReference type="Proteomes" id="UP000053558"/>
    </source>
</evidence>
<reference evidence="2" key="1">
    <citation type="journal article" date="2012" name="Science">
        <title>The Paleozoic origin of enzymatic lignin decomposition reconstructed from 31 fungal genomes.</title>
        <authorList>
            <person name="Floudas D."/>
            <person name="Binder M."/>
            <person name="Riley R."/>
            <person name="Barry K."/>
            <person name="Blanchette R.A."/>
            <person name="Henrissat B."/>
            <person name="Martinez A.T."/>
            <person name="Otillar R."/>
            <person name="Spatafora J.W."/>
            <person name="Yadav J.S."/>
            <person name="Aerts A."/>
            <person name="Benoit I."/>
            <person name="Boyd A."/>
            <person name="Carlson A."/>
            <person name="Copeland A."/>
            <person name="Coutinho P.M."/>
            <person name="de Vries R.P."/>
            <person name="Ferreira P."/>
            <person name="Findley K."/>
            <person name="Foster B."/>
            <person name="Gaskell J."/>
            <person name="Glotzer D."/>
            <person name="Gorecki P."/>
            <person name="Heitman J."/>
            <person name="Hesse C."/>
            <person name="Hori C."/>
            <person name="Igarashi K."/>
            <person name="Jurgens J.A."/>
            <person name="Kallen N."/>
            <person name="Kersten P."/>
            <person name="Kohler A."/>
            <person name="Kuees U."/>
            <person name="Kumar T.K.A."/>
            <person name="Kuo A."/>
            <person name="LaButti K."/>
            <person name="Larrondo L.F."/>
            <person name="Lindquist E."/>
            <person name="Ling A."/>
            <person name="Lombard V."/>
            <person name="Lucas S."/>
            <person name="Lundell T."/>
            <person name="Martin R."/>
            <person name="McLaughlin D.J."/>
            <person name="Morgenstern I."/>
            <person name="Morin E."/>
            <person name="Murat C."/>
            <person name="Nagy L.G."/>
            <person name="Nolan M."/>
            <person name="Ohm R.A."/>
            <person name="Patyshakuliyeva A."/>
            <person name="Rokas A."/>
            <person name="Ruiz-Duenas F.J."/>
            <person name="Sabat G."/>
            <person name="Salamov A."/>
            <person name="Samejima M."/>
            <person name="Schmutz J."/>
            <person name="Slot J.C."/>
            <person name="St John F."/>
            <person name="Stenlid J."/>
            <person name="Sun H."/>
            <person name="Sun S."/>
            <person name="Syed K."/>
            <person name="Tsang A."/>
            <person name="Wiebenga A."/>
            <person name="Young D."/>
            <person name="Pisabarro A."/>
            <person name="Eastwood D.C."/>
            <person name="Martin F."/>
            <person name="Cullen D."/>
            <person name="Grigoriev I.V."/>
            <person name="Hibbett D.S."/>
        </authorList>
    </citation>
    <scope>NUCLEOTIDE SEQUENCE [LARGE SCALE GENOMIC DNA]</scope>
    <source>
        <strain evidence="2">RWD-64-598 SS2</strain>
    </source>
</reference>
<organism evidence="1 2">
    <name type="scientific">Coniophora puteana (strain RWD-64-598)</name>
    <name type="common">Brown rot fungus</name>
    <dbReference type="NCBI Taxonomy" id="741705"/>
    <lineage>
        <taxon>Eukaryota</taxon>
        <taxon>Fungi</taxon>
        <taxon>Dikarya</taxon>
        <taxon>Basidiomycota</taxon>
        <taxon>Agaricomycotina</taxon>
        <taxon>Agaricomycetes</taxon>
        <taxon>Agaricomycetidae</taxon>
        <taxon>Boletales</taxon>
        <taxon>Coniophorineae</taxon>
        <taxon>Coniophoraceae</taxon>
        <taxon>Coniophora</taxon>
    </lineage>
</organism>
<accession>A0A5M3MEH8</accession>
<evidence type="ECO:0000313" key="1">
    <source>
        <dbReference type="EMBL" id="EIW77679.1"/>
    </source>
</evidence>
<gene>
    <name evidence="1" type="ORF">CONPUDRAFT_156867</name>
</gene>
<comment type="caution">
    <text evidence="1">The sequence shown here is derived from an EMBL/GenBank/DDBJ whole genome shotgun (WGS) entry which is preliminary data.</text>
</comment>
<name>A0A5M3MEH8_CONPW</name>
<dbReference type="AlphaFoldDB" id="A0A5M3MEH8"/>
<keyword evidence="2" id="KW-1185">Reference proteome</keyword>
<dbReference type="OMA" id="GSEHANI"/>
<dbReference type="EMBL" id="JH711583">
    <property type="protein sequence ID" value="EIW77679.1"/>
    <property type="molecule type" value="Genomic_DNA"/>
</dbReference>
<protein>
    <submittedName>
        <fullName evidence="1">Uncharacterized protein</fullName>
    </submittedName>
</protein>
<dbReference type="RefSeq" id="XP_007772055.1">
    <property type="nucleotide sequence ID" value="XM_007773865.1"/>
</dbReference>
<dbReference type="Proteomes" id="UP000053558">
    <property type="component" value="Unassembled WGS sequence"/>
</dbReference>
<dbReference type="KEGG" id="cput:CONPUDRAFT_156867"/>
<sequence>MSQQPDSRPSTPADGDLDPLARLRASRMSSSSNLSTNSRNMLISEPALTQEAPLTFFPDVQLDASFSSQDSFTFGGSATSTATSASPCDILANIQLGNTLKSGFKLSAQAERDFDAWCKSPTYQHQLTLLCLFILSRDQAAPQVDPGLWKPSNALLVDIKTYARAFVLCPSVSHYLGNSAKYVLDAMRSLRVTSVPPEHENFQITSSQSAISTKLTHVRSRLKGIVGSCSELGSEHANIADFAVQAQALCKRTKITVAMYIRLAFLRWVYNSYPQSKGDTYWQKVDECLKDMSKKCTNLTLSQDMIDIYNNDVEKYGDPSSTSHNVVDSHSIDEWQTRLNTYAAKVQPETKRGAKRTRTST</sequence>
<dbReference type="GeneID" id="19203651"/>